<keyword evidence="7" id="KW-0119">Carbohydrate metabolism</keyword>
<name>A0A0F4KYM9_9LACO</name>
<dbReference type="SMART" id="SM00813">
    <property type="entry name" value="Alpha-L-AF_C"/>
    <property type="match status" value="1"/>
</dbReference>
<evidence type="ECO:0000256" key="5">
    <source>
        <dbReference type="ARBA" id="ARBA00012670"/>
    </source>
</evidence>
<dbReference type="EMBL" id="JXBZ01000002">
    <property type="protein sequence ID" value="KJY51128.1"/>
    <property type="molecule type" value="Genomic_DNA"/>
</dbReference>
<dbReference type="Pfam" id="PF06964">
    <property type="entry name" value="Alpha-L-AF_C"/>
    <property type="match status" value="1"/>
</dbReference>
<comment type="similarity">
    <text evidence="3">Belongs to the glycosyl hydrolase 51 family.</text>
</comment>
<keyword evidence="6" id="KW-0378">Hydrolase</keyword>
<dbReference type="Pfam" id="PF22848">
    <property type="entry name" value="ASD1_dom"/>
    <property type="match status" value="1"/>
</dbReference>
<evidence type="ECO:0000313" key="10">
    <source>
        <dbReference type="EMBL" id="KJY51128.1"/>
    </source>
</evidence>
<comment type="pathway">
    <text evidence="2">Glycan metabolism.</text>
</comment>
<proteinExistence type="inferred from homology"/>
<dbReference type="InterPro" id="IPR010720">
    <property type="entry name" value="Alpha-L-AF_C"/>
</dbReference>
<accession>A0A0F4KYM9</accession>
<dbReference type="InterPro" id="IPR017853">
    <property type="entry name" value="GH"/>
</dbReference>
<dbReference type="GO" id="GO:0000272">
    <property type="term" value="P:polysaccharide catabolic process"/>
    <property type="evidence" value="ECO:0007669"/>
    <property type="project" value="TreeGrafter"/>
</dbReference>
<evidence type="ECO:0000256" key="8">
    <source>
        <dbReference type="ARBA" id="ARBA00023295"/>
    </source>
</evidence>
<dbReference type="HOGENOM" id="CLU_017810_1_1_9"/>
<dbReference type="SUPFAM" id="SSF51011">
    <property type="entry name" value="Glycosyl hydrolase domain"/>
    <property type="match status" value="1"/>
</dbReference>
<protein>
    <recommendedName>
        <fullName evidence="5">non-reducing end alpha-L-arabinofuranosidase</fullName>
        <ecNumber evidence="5">3.2.1.55</ecNumber>
    </recommendedName>
</protein>
<dbReference type="Proteomes" id="UP000033695">
    <property type="component" value="Unassembled WGS sequence"/>
</dbReference>
<gene>
    <name evidence="10" type="ORF">JG29_01720</name>
</gene>
<organism evidence="10 11">
    <name type="scientific">Bombilactobacillus mellis</name>
    <dbReference type="NCBI Taxonomy" id="1218508"/>
    <lineage>
        <taxon>Bacteria</taxon>
        <taxon>Bacillati</taxon>
        <taxon>Bacillota</taxon>
        <taxon>Bacilli</taxon>
        <taxon>Lactobacillales</taxon>
        <taxon>Lactobacillaceae</taxon>
        <taxon>Bombilactobacillus</taxon>
    </lineage>
</organism>
<dbReference type="PANTHER" id="PTHR43576">
    <property type="entry name" value="ALPHA-L-ARABINOFURANOSIDASE C-RELATED"/>
    <property type="match status" value="1"/>
</dbReference>
<dbReference type="Gene3D" id="3.20.20.80">
    <property type="entry name" value="Glycosidases"/>
    <property type="match status" value="1"/>
</dbReference>
<evidence type="ECO:0000256" key="2">
    <source>
        <dbReference type="ARBA" id="ARBA00004881"/>
    </source>
</evidence>
<evidence type="ECO:0000256" key="1">
    <source>
        <dbReference type="ARBA" id="ARBA00001462"/>
    </source>
</evidence>
<reference evidence="10 11" key="1">
    <citation type="submission" date="2014-12" db="EMBL/GenBank/DDBJ databases">
        <title>Comparative genomics of the lactic acid bacteria isolated from the honey bee gut.</title>
        <authorList>
            <person name="Ellegaard K.M."/>
            <person name="Tamarit D."/>
            <person name="Javelind E."/>
            <person name="Olofsson T."/>
            <person name="Andersson S.G."/>
            <person name="Vasquez A."/>
        </authorList>
    </citation>
    <scope>NUCLEOTIDE SEQUENCE [LARGE SCALE GENOMIC DNA]</scope>
    <source>
        <strain evidence="10 11">Hon2</strain>
    </source>
</reference>
<dbReference type="PATRIC" id="fig|1218508.4.peg.178"/>
<comment type="caution">
    <text evidence="10">The sequence shown here is derived from an EMBL/GenBank/DDBJ whole genome shotgun (WGS) entry which is preliminary data.</text>
</comment>
<evidence type="ECO:0000313" key="11">
    <source>
        <dbReference type="Proteomes" id="UP000033695"/>
    </source>
</evidence>
<comment type="subunit">
    <text evidence="4">Homohexamer; trimer of dimers.</text>
</comment>
<evidence type="ECO:0000256" key="7">
    <source>
        <dbReference type="ARBA" id="ARBA00023277"/>
    </source>
</evidence>
<dbReference type="Gene3D" id="2.60.40.1180">
    <property type="entry name" value="Golgi alpha-mannosidase II"/>
    <property type="match status" value="1"/>
</dbReference>
<evidence type="ECO:0000259" key="9">
    <source>
        <dbReference type="SMART" id="SM00813"/>
    </source>
</evidence>
<evidence type="ECO:0000256" key="6">
    <source>
        <dbReference type="ARBA" id="ARBA00022801"/>
    </source>
</evidence>
<dbReference type="SUPFAM" id="SSF51445">
    <property type="entry name" value="(Trans)glycosidases"/>
    <property type="match status" value="1"/>
</dbReference>
<dbReference type="EC" id="3.2.1.55" evidence="5"/>
<dbReference type="PANTHER" id="PTHR43576:SF3">
    <property type="entry name" value="ALPHA-L-ARABINOFURANOSIDASE C"/>
    <property type="match status" value="1"/>
</dbReference>
<keyword evidence="11" id="KW-1185">Reference proteome</keyword>
<comment type="catalytic activity">
    <reaction evidence="1">
        <text>Hydrolysis of terminal non-reducing alpha-L-arabinofuranoside residues in alpha-L-arabinosides.</text>
        <dbReference type="EC" id="3.2.1.55"/>
    </reaction>
</comment>
<keyword evidence="8" id="KW-0326">Glycosidase</keyword>
<dbReference type="InterPro" id="IPR013780">
    <property type="entry name" value="Glyco_hydro_b"/>
</dbReference>
<dbReference type="GO" id="GO:0046556">
    <property type="term" value="F:alpha-L-arabinofuranosidase activity"/>
    <property type="evidence" value="ECO:0007669"/>
    <property type="project" value="UniProtKB-EC"/>
</dbReference>
<feature type="domain" description="Alpha-L-arabinofuranosidase C-terminal" evidence="9">
    <location>
        <begin position="291"/>
        <end position="489"/>
    </location>
</feature>
<sequence>MMNANLTINYDDIIGKIDPRLWGSFTEQLGRSIYTGIYQPGHPQADSNGFRKDVIEAILKLKVPLIRYPGGNFVSGYNWEDGIGPKDQRPRRLDLAWKSIETNEFGLHEFINWCRLVNAQPDMAINLGTRGIDAARNLIEYCNFSKGTYWSDLRRKNGAEEPFNIKVWSLGNEMDGDWQIGHKTAEEYGRLAHETAKAMRIVDPNIELIASGSSLHNMPTFGKWEETILDHVYDDIDYLSLHQYYDDYDHDIAKFLASSEDFDSFINDVIAICDAVKARKHSNKIINLAMDEWNVWYHSKETDAQQKPWQQAPTLLEDHYTFADALVVGGLAITLMKHADRVKIGCLAQLVNVIAPIMTRPSGEPSVWYQSIFYPFMQVSNLGQGLSLKVKKEVKAYQINNRDIPYVDAAAVYNSKKQEIVLFIENKSSDSINLNCSFNNFDIQKLLTSTTFSGYNLDLTNEQQVMKLRTSKTTSLEDDCLRAQLEPYSWNVARIKVEV</sequence>
<evidence type="ECO:0000256" key="4">
    <source>
        <dbReference type="ARBA" id="ARBA00011165"/>
    </source>
</evidence>
<evidence type="ECO:0000256" key="3">
    <source>
        <dbReference type="ARBA" id="ARBA00007186"/>
    </source>
</evidence>
<dbReference type="GO" id="GO:0046373">
    <property type="term" value="P:L-arabinose metabolic process"/>
    <property type="evidence" value="ECO:0007669"/>
    <property type="project" value="InterPro"/>
</dbReference>
<dbReference type="AlphaFoldDB" id="A0A0F4KYM9"/>
<dbReference type="STRING" id="1218508.JG29_01720"/>
<dbReference type="InterPro" id="IPR055235">
    <property type="entry name" value="ASD1_cat"/>
</dbReference>